<comment type="caution">
    <text evidence="1">The sequence shown here is derived from an EMBL/GenBank/DDBJ whole genome shotgun (WGS) entry which is preliminary data.</text>
</comment>
<evidence type="ECO:0000313" key="1">
    <source>
        <dbReference type="EMBL" id="MPM71674.1"/>
    </source>
</evidence>
<gene>
    <name evidence="1" type="ORF">SDC9_118644</name>
</gene>
<protein>
    <submittedName>
        <fullName evidence="1">Uncharacterized protein</fullName>
    </submittedName>
</protein>
<dbReference type="AntiFam" id="ANF00159">
    <property type="entry name" value="Shadow ORF (opposite uvrA)"/>
</dbReference>
<accession>A0A645C919</accession>
<dbReference type="AlphaFoldDB" id="A0A645C919"/>
<proteinExistence type="predicted"/>
<sequence length="249" mass="27104">MYLQCFAVVPLAAADFAGDVDIRQEVHLNLDDAVSVAGFATPAFDVKAEASVIIAAHAGVRRVGKHRADEVKETAIRRGVTARRTPDGALVDVDHLVQRVGSLNAVVIAGPRVRAVQVTQERFFDDLVDEAGFPAAGNARHTDELAQRNLHIDVLEVMCARAVDAERFTVARPARLRNLDSLSPAKVVSRDGVFVGRDLFGCANRNHFAAVFARTGSDIHHIVRRSYGFLIVFHHNQGVSEVAHTLEGF</sequence>
<organism evidence="1">
    <name type="scientific">bioreactor metagenome</name>
    <dbReference type="NCBI Taxonomy" id="1076179"/>
    <lineage>
        <taxon>unclassified sequences</taxon>
        <taxon>metagenomes</taxon>
        <taxon>ecological metagenomes</taxon>
    </lineage>
</organism>
<dbReference type="EMBL" id="VSSQ01024263">
    <property type="protein sequence ID" value="MPM71674.1"/>
    <property type="molecule type" value="Genomic_DNA"/>
</dbReference>
<reference evidence="1" key="1">
    <citation type="submission" date="2019-08" db="EMBL/GenBank/DDBJ databases">
        <authorList>
            <person name="Kucharzyk K."/>
            <person name="Murdoch R.W."/>
            <person name="Higgins S."/>
            <person name="Loffler F."/>
        </authorList>
    </citation>
    <scope>NUCLEOTIDE SEQUENCE</scope>
</reference>
<name>A0A645C919_9ZZZZ</name>